<name>A0AAD8B3G4_BIOPF</name>
<reference evidence="1" key="1">
    <citation type="journal article" date="2023" name="PLoS Negl. Trop. Dis.">
        <title>A genome sequence for Biomphalaria pfeifferi, the major vector snail for the human-infecting parasite Schistosoma mansoni.</title>
        <authorList>
            <person name="Bu L."/>
            <person name="Lu L."/>
            <person name="Laidemitt M.R."/>
            <person name="Zhang S.M."/>
            <person name="Mutuku M."/>
            <person name="Mkoji G."/>
            <person name="Steinauer M."/>
            <person name="Loker E.S."/>
        </authorList>
    </citation>
    <scope>NUCLEOTIDE SEQUENCE</scope>
    <source>
        <strain evidence="1">KasaAsao</strain>
    </source>
</reference>
<evidence type="ECO:0000313" key="1">
    <source>
        <dbReference type="EMBL" id="KAK0047305.1"/>
    </source>
</evidence>
<gene>
    <name evidence="1" type="ORF">Bpfe_023289</name>
</gene>
<sequence>MGRPMILPSMDKARPSVNRFGYVSVFVPPKSGSDQGVKPGETKIVAGGAGAKGVSSSPGFLGAGASKSSGAEQVSNSKKVRSVCISVVCMCIQ</sequence>
<reference evidence="1" key="2">
    <citation type="submission" date="2023-04" db="EMBL/GenBank/DDBJ databases">
        <authorList>
            <person name="Bu L."/>
            <person name="Lu L."/>
            <person name="Laidemitt M.R."/>
            <person name="Zhang S.M."/>
            <person name="Mutuku M."/>
            <person name="Mkoji G."/>
            <person name="Steinauer M."/>
            <person name="Loker E.S."/>
        </authorList>
    </citation>
    <scope>NUCLEOTIDE SEQUENCE</scope>
    <source>
        <strain evidence="1">KasaAsao</strain>
        <tissue evidence="1">Whole Snail</tissue>
    </source>
</reference>
<dbReference type="EMBL" id="JASAOG010000153">
    <property type="protein sequence ID" value="KAK0047305.1"/>
    <property type="molecule type" value="Genomic_DNA"/>
</dbReference>
<dbReference type="AlphaFoldDB" id="A0AAD8B3G4"/>
<accession>A0AAD8B3G4</accession>
<keyword evidence="2" id="KW-1185">Reference proteome</keyword>
<dbReference type="Proteomes" id="UP001233172">
    <property type="component" value="Unassembled WGS sequence"/>
</dbReference>
<comment type="caution">
    <text evidence="1">The sequence shown here is derived from an EMBL/GenBank/DDBJ whole genome shotgun (WGS) entry which is preliminary data.</text>
</comment>
<organism evidence="1 2">
    <name type="scientific">Biomphalaria pfeifferi</name>
    <name type="common">Bloodfluke planorb</name>
    <name type="synonym">Freshwater snail</name>
    <dbReference type="NCBI Taxonomy" id="112525"/>
    <lineage>
        <taxon>Eukaryota</taxon>
        <taxon>Metazoa</taxon>
        <taxon>Spiralia</taxon>
        <taxon>Lophotrochozoa</taxon>
        <taxon>Mollusca</taxon>
        <taxon>Gastropoda</taxon>
        <taxon>Heterobranchia</taxon>
        <taxon>Euthyneura</taxon>
        <taxon>Panpulmonata</taxon>
        <taxon>Hygrophila</taxon>
        <taxon>Lymnaeoidea</taxon>
        <taxon>Planorbidae</taxon>
        <taxon>Biomphalaria</taxon>
    </lineage>
</organism>
<protein>
    <submittedName>
        <fullName evidence="1">Uncharacterized protein</fullName>
    </submittedName>
</protein>
<proteinExistence type="predicted"/>
<evidence type="ECO:0000313" key="2">
    <source>
        <dbReference type="Proteomes" id="UP001233172"/>
    </source>
</evidence>